<dbReference type="GO" id="GO:0016491">
    <property type="term" value="F:oxidoreductase activity"/>
    <property type="evidence" value="ECO:0007669"/>
    <property type="project" value="UniProtKB-KW"/>
</dbReference>
<feature type="domain" description="NADP-dependent oxidoreductase" evidence="2">
    <location>
        <begin position="25"/>
        <end position="209"/>
    </location>
</feature>
<name>A0A4S8SHC6_AURPU</name>
<keyword evidence="1" id="KW-0560">Oxidoreductase</keyword>
<dbReference type="PANTHER" id="PTHR43827">
    <property type="entry name" value="2,5-DIKETO-D-GLUCONIC ACID REDUCTASE"/>
    <property type="match status" value="1"/>
</dbReference>
<gene>
    <name evidence="3" type="ORF">D6D28_05619</name>
</gene>
<dbReference type="InterPro" id="IPR020471">
    <property type="entry name" value="AKR"/>
</dbReference>
<evidence type="ECO:0000259" key="2">
    <source>
        <dbReference type="Pfam" id="PF00248"/>
    </source>
</evidence>
<dbReference type="InterPro" id="IPR023210">
    <property type="entry name" value="NADP_OxRdtase_dom"/>
</dbReference>
<evidence type="ECO:0000313" key="4">
    <source>
        <dbReference type="Proteomes" id="UP000304951"/>
    </source>
</evidence>
<dbReference type="AlphaFoldDB" id="A0A4S8SHC6"/>
<dbReference type="Pfam" id="PF00248">
    <property type="entry name" value="Aldo_ket_red"/>
    <property type="match status" value="1"/>
</dbReference>
<accession>A0A4S8SHC6</accession>
<organism evidence="3 4">
    <name type="scientific">Aureobasidium pullulans</name>
    <name type="common">Black yeast</name>
    <name type="synonym">Pullularia pullulans</name>
    <dbReference type="NCBI Taxonomy" id="5580"/>
    <lineage>
        <taxon>Eukaryota</taxon>
        <taxon>Fungi</taxon>
        <taxon>Dikarya</taxon>
        <taxon>Ascomycota</taxon>
        <taxon>Pezizomycotina</taxon>
        <taxon>Dothideomycetes</taxon>
        <taxon>Dothideomycetidae</taxon>
        <taxon>Dothideales</taxon>
        <taxon>Saccotheciaceae</taxon>
        <taxon>Aureobasidium</taxon>
    </lineage>
</organism>
<evidence type="ECO:0000256" key="1">
    <source>
        <dbReference type="ARBA" id="ARBA00023002"/>
    </source>
</evidence>
<dbReference type="InterPro" id="IPR036812">
    <property type="entry name" value="NAD(P)_OxRdtase_dom_sf"/>
</dbReference>
<dbReference type="Proteomes" id="UP000304951">
    <property type="component" value="Unassembled WGS sequence"/>
</dbReference>
<dbReference type="SUPFAM" id="SSF51430">
    <property type="entry name" value="NAD(P)-linked oxidoreductase"/>
    <property type="match status" value="1"/>
</dbReference>
<protein>
    <submittedName>
        <fullName evidence="3">Aldo/keto reductase</fullName>
    </submittedName>
</protein>
<evidence type="ECO:0000313" key="3">
    <source>
        <dbReference type="EMBL" id="THV69805.1"/>
    </source>
</evidence>
<dbReference type="EMBL" id="QZAF01000231">
    <property type="protein sequence ID" value="THV69805.1"/>
    <property type="molecule type" value="Genomic_DNA"/>
</dbReference>
<comment type="caution">
    <text evidence="3">The sequence shown here is derived from an EMBL/GenBank/DDBJ whole genome shotgun (WGS) entry which is preliminary data.</text>
</comment>
<reference evidence="3 4" key="1">
    <citation type="submission" date="2018-10" db="EMBL/GenBank/DDBJ databases">
        <title>Fifty Aureobasidium pullulans genomes reveal a recombining polyextremotolerant generalist.</title>
        <authorList>
            <person name="Gostincar C."/>
            <person name="Turk M."/>
            <person name="Zajc J."/>
            <person name="Gunde-Cimerman N."/>
        </authorList>
    </citation>
    <scope>NUCLEOTIDE SEQUENCE [LARGE SCALE GENOMIC DNA]</scope>
    <source>
        <strain evidence="3 4">EXF-11900</strain>
    </source>
</reference>
<dbReference type="PANTHER" id="PTHR43827:SF8">
    <property type="entry name" value="ALDO_KETO REDUCTASE FAMILY PROTEIN"/>
    <property type="match status" value="1"/>
</dbReference>
<dbReference type="Gene3D" id="3.20.20.100">
    <property type="entry name" value="NADP-dependent oxidoreductase domain"/>
    <property type="match status" value="1"/>
</dbReference>
<sequence length="303" mass="33763">MIKTQITMSKPANITLRMLYGTAWKKEWTTALVTQALQAGFLAVDAAAQPKHYQEHLVGKGVRTFLSGSNLTRGELYLQTKYTSINGQDPNNLAYDPSTSITEQAKASVASSLHNLRHTEDVEDSYIDCLVLHSPLPNIQQTMEAWDAMASFVPAKVHSLGISNTSLPILEYIWDNSNVKPKVVQNRFYAATGWDIGLREFCKENSIEYQSFWTLTGNPKFLGIPLVTRAAEEIGVSVEVAIYALVQGLGITPINGTTSHIETDIAELLKLEEWKAKGHNSETWGKTVRDFELLLQKWSLASY</sequence>
<proteinExistence type="predicted"/>